<dbReference type="OrthoDB" id="6058at2"/>
<sequence>MDRPAADAIVLGPGEGRGYDMPTMRAVFKADGVESRGRFSVSEWWVAPQSTGPGAHSHADNDEIFYVVEGTAAILVGNTWINAEKGSFVMIPAGTVHDFENRTEYRMGLLNIFIPGTFEENMPKILAWYEQNGRA</sequence>
<dbReference type="InterPro" id="IPR053146">
    <property type="entry name" value="QDO-like"/>
</dbReference>
<protein>
    <submittedName>
        <fullName evidence="2">Cupin domain-containing protein</fullName>
    </submittedName>
</protein>
<evidence type="ECO:0000313" key="2">
    <source>
        <dbReference type="EMBL" id="QDZ03481.1"/>
    </source>
</evidence>
<reference evidence="2" key="1">
    <citation type="submission" date="2020-04" db="EMBL/GenBank/DDBJ databases">
        <title>Nitratireductor sp. nov. isolated from mangrove soil.</title>
        <authorList>
            <person name="Ye Y."/>
        </authorList>
    </citation>
    <scope>NUCLEOTIDE SEQUENCE</scope>
    <source>
        <strain evidence="2">SY7</strain>
    </source>
</reference>
<organism evidence="2 3">
    <name type="scientific">Nitratireductor mangrovi</name>
    <dbReference type="NCBI Taxonomy" id="2599600"/>
    <lineage>
        <taxon>Bacteria</taxon>
        <taxon>Pseudomonadati</taxon>
        <taxon>Pseudomonadota</taxon>
        <taxon>Alphaproteobacteria</taxon>
        <taxon>Hyphomicrobiales</taxon>
        <taxon>Phyllobacteriaceae</taxon>
        <taxon>Nitratireductor</taxon>
    </lineage>
</organism>
<keyword evidence="3" id="KW-1185">Reference proteome</keyword>
<dbReference type="InterPro" id="IPR013096">
    <property type="entry name" value="Cupin_2"/>
</dbReference>
<name>A0A5B8L699_9HYPH</name>
<dbReference type="SUPFAM" id="SSF51182">
    <property type="entry name" value="RmlC-like cupins"/>
    <property type="match status" value="1"/>
</dbReference>
<accession>A0A5B8L699</accession>
<dbReference type="AlphaFoldDB" id="A0A5B8L699"/>
<proteinExistence type="predicted"/>
<dbReference type="InterPro" id="IPR011051">
    <property type="entry name" value="RmlC_Cupin_sf"/>
</dbReference>
<dbReference type="PANTHER" id="PTHR36440">
    <property type="entry name" value="PUTATIVE (AFU_ORTHOLOGUE AFUA_8G07350)-RELATED"/>
    <property type="match status" value="1"/>
</dbReference>
<evidence type="ECO:0000259" key="1">
    <source>
        <dbReference type="Pfam" id="PF07883"/>
    </source>
</evidence>
<evidence type="ECO:0000313" key="3">
    <source>
        <dbReference type="Proteomes" id="UP000321389"/>
    </source>
</evidence>
<dbReference type="Gene3D" id="2.60.120.10">
    <property type="entry name" value="Jelly Rolls"/>
    <property type="match status" value="1"/>
</dbReference>
<gene>
    <name evidence="2" type="ORF">FQ775_22475</name>
</gene>
<dbReference type="InterPro" id="IPR014710">
    <property type="entry name" value="RmlC-like_jellyroll"/>
</dbReference>
<dbReference type="Pfam" id="PF07883">
    <property type="entry name" value="Cupin_2"/>
    <property type="match status" value="1"/>
</dbReference>
<dbReference type="EMBL" id="CP042301">
    <property type="protein sequence ID" value="QDZ03481.1"/>
    <property type="molecule type" value="Genomic_DNA"/>
</dbReference>
<feature type="domain" description="Cupin type-2" evidence="1">
    <location>
        <begin position="46"/>
        <end position="112"/>
    </location>
</feature>
<dbReference type="Proteomes" id="UP000321389">
    <property type="component" value="Chromosome"/>
</dbReference>
<dbReference type="KEGG" id="niy:FQ775_22475"/>
<dbReference type="PANTHER" id="PTHR36440:SF1">
    <property type="entry name" value="PUTATIVE (AFU_ORTHOLOGUE AFUA_8G07350)-RELATED"/>
    <property type="match status" value="1"/>
</dbReference>